<dbReference type="RefSeq" id="WP_202829681.1">
    <property type="nucleotide sequence ID" value="NZ_JAETWB010000001.1"/>
</dbReference>
<dbReference type="PANTHER" id="PTHR11895">
    <property type="entry name" value="TRANSAMIDASE"/>
    <property type="match status" value="1"/>
</dbReference>
<dbReference type="Gene3D" id="3.90.1300.10">
    <property type="entry name" value="Amidase signature (AS) domain"/>
    <property type="match status" value="1"/>
</dbReference>
<dbReference type="PROSITE" id="PS00571">
    <property type="entry name" value="AMIDASES"/>
    <property type="match status" value="1"/>
</dbReference>
<dbReference type="Pfam" id="PF01425">
    <property type="entry name" value="Amidase"/>
    <property type="match status" value="1"/>
</dbReference>
<evidence type="ECO:0000313" key="3">
    <source>
        <dbReference type="Proteomes" id="UP000660885"/>
    </source>
</evidence>
<dbReference type="PANTHER" id="PTHR11895:SF176">
    <property type="entry name" value="AMIDASE AMID-RELATED"/>
    <property type="match status" value="1"/>
</dbReference>
<feature type="domain" description="Amidase" evidence="1">
    <location>
        <begin position="25"/>
        <end position="444"/>
    </location>
</feature>
<dbReference type="InterPro" id="IPR036928">
    <property type="entry name" value="AS_sf"/>
</dbReference>
<dbReference type="InterPro" id="IPR000120">
    <property type="entry name" value="Amidase"/>
</dbReference>
<reference evidence="2 3" key="1">
    <citation type="submission" date="2021-01" db="EMBL/GenBank/DDBJ databases">
        <title>Belnapia mucosa sp. nov. and Belnapia arida sp. nov., isolated from the Tabernas Desert (Almeria, Spain).</title>
        <authorList>
            <person name="Molina-Menor E."/>
            <person name="Vidal-Verdu A."/>
            <person name="Calonge A."/>
            <person name="Satari L."/>
            <person name="Pereto J."/>
            <person name="Porcar M."/>
        </authorList>
    </citation>
    <scope>NUCLEOTIDE SEQUENCE [LARGE SCALE GENOMIC DNA]</scope>
    <source>
        <strain evidence="2 3">T18</strain>
    </source>
</reference>
<keyword evidence="3" id="KW-1185">Reference proteome</keyword>
<dbReference type="InterPro" id="IPR020556">
    <property type="entry name" value="Amidase_CS"/>
</dbReference>
<dbReference type="SUPFAM" id="SSF75304">
    <property type="entry name" value="Amidase signature (AS) enzymes"/>
    <property type="match status" value="1"/>
</dbReference>
<sequence length="464" mass="49270">MTAPHALPLAEAAALIAARRLSPVELLQSCLDRIAVAEPRLNAIVRFAAEEAMGDARAAEAEIARNGPRGPMHGIPVGLKDIIDLAGHATTCHSKLQLDRIAAEDAHATARLRAAGALFPVKLATHEFAIGGPAFDLPFPPARNPWNTAHHPGGSSSGSGSAVAARMLPAALGTDTGGSVRHPASHCGLVGLKPTYGLVSRRGVFPLSFTLDHVGPMTRTVRDNALLLNAIAGHDPADPGSAQHPAEDFTRDLHLGLKGLRIGFVRHFHEHDQPATPEMAAALEAAAVLLAAEGARVTTAILPPLGEFAGVNRTIMLPEATAIHEAWLRERPGDYAHITRRRLLPGMFVTGADYVQAQRRRRELVAAVEAAFAEMDLLLCASSMDPACRIDDAAEVERTYPRQARTPFNVTGHPAISVMCGLSREAGLPLGLQLVAPSFREALLYRAAAAYERAAPWKDMAPAI</sequence>
<organism evidence="2 3">
    <name type="scientific">Belnapia arida</name>
    <dbReference type="NCBI Taxonomy" id="2804533"/>
    <lineage>
        <taxon>Bacteria</taxon>
        <taxon>Pseudomonadati</taxon>
        <taxon>Pseudomonadota</taxon>
        <taxon>Alphaproteobacteria</taxon>
        <taxon>Acetobacterales</taxon>
        <taxon>Roseomonadaceae</taxon>
        <taxon>Belnapia</taxon>
    </lineage>
</organism>
<evidence type="ECO:0000259" key="1">
    <source>
        <dbReference type="Pfam" id="PF01425"/>
    </source>
</evidence>
<proteinExistence type="predicted"/>
<dbReference type="InterPro" id="IPR023631">
    <property type="entry name" value="Amidase_dom"/>
</dbReference>
<comment type="caution">
    <text evidence="2">The sequence shown here is derived from an EMBL/GenBank/DDBJ whole genome shotgun (WGS) entry which is preliminary data.</text>
</comment>
<dbReference type="EMBL" id="JAETWB010000001">
    <property type="protein sequence ID" value="MBL6076491.1"/>
    <property type="molecule type" value="Genomic_DNA"/>
</dbReference>
<gene>
    <name evidence="2" type="ORF">JMJ56_00655</name>
</gene>
<accession>A0ABS1TVM3</accession>
<evidence type="ECO:0000313" key="2">
    <source>
        <dbReference type="EMBL" id="MBL6076491.1"/>
    </source>
</evidence>
<protein>
    <submittedName>
        <fullName evidence="2">Amidase</fullName>
    </submittedName>
</protein>
<name>A0ABS1TVM3_9PROT</name>
<dbReference type="Proteomes" id="UP000660885">
    <property type="component" value="Unassembled WGS sequence"/>
</dbReference>